<proteinExistence type="predicted"/>
<dbReference type="Proteomes" id="UP000028868">
    <property type="component" value="Unassembled WGS sequence"/>
</dbReference>
<reference evidence="1 2" key="2">
    <citation type="submission" date="2014-05" db="EMBL/GenBank/DDBJ databases">
        <title>Draft genome sequence of Halobacillus karajensis HK-03.</title>
        <authorList>
            <person name="Khelaifia S."/>
            <person name="Croce O."/>
            <person name="Lagier J.C."/>
            <person name="Raoult D."/>
        </authorList>
    </citation>
    <scope>NUCLEOTIDE SEQUENCE [LARGE SCALE GENOMIC DNA]</scope>
    <source>
        <strain evidence="1 2">HD-03</strain>
    </source>
</reference>
<gene>
    <name evidence="1" type="ORF">BN983_02367</name>
</gene>
<sequence length="41" mass="4702">MRRVLLAILMLIIISFSYVGYTSMDMDTDANSSIPQETKNY</sequence>
<dbReference type="RefSeq" id="WP_262365320.1">
    <property type="nucleotide sequence ID" value="NZ_CCDH010000003.1"/>
</dbReference>
<dbReference type="AlphaFoldDB" id="A0A024P6Y9"/>
<keyword evidence="2" id="KW-1185">Reference proteome</keyword>
<protein>
    <submittedName>
        <fullName evidence="1">Uncharacterized protein</fullName>
    </submittedName>
</protein>
<name>A0A024P6Y9_9BACI</name>
<evidence type="ECO:0000313" key="1">
    <source>
        <dbReference type="EMBL" id="CDQ24102.1"/>
    </source>
</evidence>
<reference evidence="2" key="1">
    <citation type="submission" date="2014-03" db="EMBL/GenBank/DDBJ databases">
        <authorList>
            <person name="Urmite Genomes U."/>
        </authorList>
    </citation>
    <scope>NUCLEOTIDE SEQUENCE [LARGE SCALE GENOMIC DNA]</scope>
    <source>
        <strain evidence="2">HD-03</strain>
    </source>
</reference>
<dbReference type="EMBL" id="CCDI010000002">
    <property type="protein sequence ID" value="CDQ24102.1"/>
    <property type="molecule type" value="Genomic_DNA"/>
</dbReference>
<comment type="caution">
    <text evidence="1">The sequence shown here is derived from an EMBL/GenBank/DDBJ whole genome shotgun (WGS) entry which is preliminary data.</text>
</comment>
<evidence type="ECO:0000313" key="2">
    <source>
        <dbReference type="Proteomes" id="UP000028868"/>
    </source>
</evidence>
<accession>A0A024P6Y9</accession>
<organism evidence="1 2">
    <name type="scientific">Halobacillus karajensis</name>
    <dbReference type="NCBI Taxonomy" id="195088"/>
    <lineage>
        <taxon>Bacteria</taxon>
        <taxon>Bacillati</taxon>
        <taxon>Bacillota</taxon>
        <taxon>Bacilli</taxon>
        <taxon>Bacillales</taxon>
        <taxon>Bacillaceae</taxon>
        <taxon>Halobacillus</taxon>
    </lineage>
</organism>